<proteinExistence type="predicted"/>
<protein>
    <recommendedName>
        <fullName evidence="3">G protein-coupled receptor</fullName>
    </recommendedName>
</protein>
<evidence type="ECO:0000313" key="2">
    <source>
        <dbReference type="Proteomes" id="UP001432027"/>
    </source>
</evidence>
<dbReference type="EMBL" id="BTSX01000006">
    <property type="protein sequence ID" value="GMT04455.1"/>
    <property type="molecule type" value="Genomic_DNA"/>
</dbReference>
<evidence type="ECO:0008006" key="3">
    <source>
        <dbReference type="Google" id="ProtNLM"/>
    </source>
</evidence>
<comment type="caution">
    <text evidence="1">The sequence shown here is derived from an EMBL/GenBank/DDBJ whole genome shotgun (WGS) entry which is preliminary data.</text>
</comment>
<evidence type="ECO:0000313" key="1">
    <source>
        <dbReference type="EMBL" id="GMT04455.1"/>
    </source>
</evidence>
<reference evidence="1" key="1">
    <citation type="submission" date="2023-10" db="EMBL/GenBank/DDBJ databases">
        <title>Genome assembly of Pristionchus species.</title>
        <authorList>
            <person name="Yoshida K."/>
            <person name="Sommer R.J."/>
        </authorList>
    </citation>
    <scope>NUCLEOTIDE SEQUENCE</scope>
    <source>
        <strain evidence="1">RS0144</strain>
    </source>
</reference>
<dbReference type="Proteomes" id="UP001432027">
    <property type="component" value="Unassembled WGS sequence"/>
</dbReference>
<sequence length="77" mass="8271">STHEFVYLLIGLRPFHYLGASVTDLTIGSTDWGSAPFSSFFSSPSFSVFCTPPVPLDTTPVAVMSRDPLFIAASLLS</sequence>
<accession>A0AAV5UE66</accession>
<gene>
    <name evidence="1" type="ORF">PENTCL1PPCAC_26629</name>
</gene>
<dbReference type="AlphaFoldDB" id="A0AAV5UE66"/>
<feature type="non-terminal residue" evidence="1">
    <location>
        <position position="1"/>
    </location>
</feature>
<name>A0AAV5UE66_9BILA</name>
<organism evidence="1 2">
    <name type="scientific">Pristionchus entomophagus</name>
    <dbReference type="NCBI Taxonomy" id="358040"/>
    <lineage>
        <taxon>Eukaryota</taxon>
        <taxon>Metazoa</taxon>
        <taxon>Ecdysozoa</taxon>
        <taxon>Nematoda</taxon>
        <taxon>Chromadorea</taxon>
        <taxon>Rhabditida</taxon>
        <taxon>Rhabditina</taxon>
        <taxon>Diplogasteromorpha</taxon>
        <taxon>Diplogasteroidea</taxon>
        <taxon>Neodiplogasteridae</taxon>
        <taxon>Pristionchus</taxon>
    </lineage>
</organism>
<keyword evidence="2" id="KW-1185">Reference proteome</keyword>